<protein>
    <submittedName>
        <fullName evidence="2">Uncharacterized protein</fullName>
    </submittedName>
</protein>
<dbReference type="EMBL" id="AJ315329">
    <property type="protein sequence ID" value="CAC86378.1"/>
    <property type="molecule type" value="Genomic_DNA"/>
</dbReference>
<reference evidence="2" key="1">
    <citation type="journal article" date="2002" name="Infect. Immun.">
        <title>Characterization of P40, a cytadhesin of Mycoplasma agalactiae.</title>
        <authorList>
            <person name="Fleury B."/>
            <person name="Bergonier D."/>
            <person name="Berthelot X."/>
            <person name="Peterhans E."/>
            <person name="Frey J."/>
            <person name="Vilei E.M."/>
        </authorList>
    </citation>
    <scope>NUCLEOTIDE SEQUENCE</scope>
    <source>
        <strain evidence="2">PG2</strain>
    </source>
</reference>
<feature type="transmembrane region" description="Helical" evidence="1">
    <location>
        <begin position="168"/>
        <end position="194"/>
    </location>
</feature>
<keyword evidence="1" id="KW-1133">Transmembrane helix</keyword>
<feature type="transmembrane region" description="Helical" evidence="1">
    <location>
        <begin position="36"/>
        <end position="53"/>
    </location>
</feature>
<feature type="transmembrane region" description="Helical" evidence="1">
    <location>
        <begin position="286"/>
        <end position="307"/>
    </location>
</feature>
<name>Q8KML0_MYCAA</name>
<evidence type="ECO:0000256" key="1">
    <source>
        <dbReference type="SAM" id="Phobius"/>
    </source>
</evidence>
<keyword evidence="1" id="KW-0472">Membrane</keyword>
<proteinExistence type="predicted"/>
<dbReference type="AlphaFoldDB" id="Q8KML0"/>
<evidence type="ECO:0000313" key="2">
    <source>
        <dbReference type="EMBL" id="CAC86378.1"/>
    </source>
</evidence>
<sequence length="313" mass="34365">MSISTLVFASLNFALTCDEVSFIFLASSVNTPPSDVFASHFSIFFMLLSILLSKIDRFFNVSSSSFFASAILWFSSVGLTTKRGISNITVPVINLEVGFASITNFPSLSAVANLSTVNWKSSNFKFGSSKSVFKASNKSEPKTKLVKNLKLSLLTLDKSFLATTSSDFLIVNVTFMLPEYFLLSFLALTVAPFFKMLDTSNSEVSTVAFVFTKDSNIELASGISLSLGNTISPRFVFLTTSPNACFSTLSPLSCGFFCEFSFLSSHLAANKGTAVNDDAVNKPNNIFLFVFIIIYILFLKNNSYLYYIKVALY</sequence>
<keyword evidence="1" id="KW-0812">Transmembrane</keyword>
<organism evidence="2">
    <name type="scientific">Mycoplasmopsis agalactiae</name>
    <name type="common">Mycoplasma agalactiae</name>
    <dbReference type="NCBI Taxonomy" id="2110"/>
    <lineage>
        <taxon>Bacteria</taxon>
        <taxon>Bacillati</taxon>
        <taxon>Mycoplasmatota</taxon>
        <taxon>Mycoplasmoidales</taxon>
        <taxon>Metamycoplasmataceae</taxon>
        <taxon>Mycoplasmopsis</taxon>
    </lineage>
</organism>
<accession>Q8KML0</accession>